<dbReference type="AlphaFoldDB" id="A0A8T0HTX2"/>
<dbReference type="EMBL" id="CM026426">
    <property type="protein sequence ID" value="KAG0574189.1"/>
    <property type="molecule type" value="Genomic_DNA"/>
</dbReference>
<evidence type="ECO:0008006" key="4">
    <source>
        <dbReference type="Google" id="ProtNLM"/>
    </source>
</evidence>
<accession>A0A8T0HTX2</accession>
<comment type="caution">
    <text evidence="2">The sequence shown here is derived from an EMBL/GenBank/DDBJ whole genome shotgun (WGS) entry which is preliminary data.</text>
</comment>
<name>A0A8T0HTX2_CERPU</name>
<feature type="transmembrane region" description="Helical" evidence="1">
    <location>
        <begin position="67"/>
        <end position="91"/>
    </location>
</feature>
<protein>
    <recommendedName>
        <fullName evidence="4">Reverse transcriptase zinc-binding domain-containing protein</fullName>
    </recommendedName>
</protein>
<gene>
    <name evidence="2" type="ORF">KC19_VG242100</name>
</gene>
<proteinExistence type="predicted"/>
<evidence type="ECO:0000313" key="3">
    <source>
        <dbReference type="Proteomes" id="UP000822688"/>
    </source>
</evidence>
<keyword evidence="1" id="KW-0812">Transmembrane</keyword>
<evidence type="ECO:0000313" key="2">
    <source>
        <dbReference type="EMBL" id="KAG0574189.1"/>
    </source>
</evidence>
<keyword evidence="1" id="KW-1133">Transmembrane helix</keyword>
<keyword evidence="1" id="KW-0472">Membrane</keyword>
<organism evidence="2 3">
    <name type="scientific">Ceratodon purpureus</name>
    <name type="common">Fire moss</name>
    <name type="synonym">Dicranum purpureum</name>
    <dbReference type="NCBI Taxonomy" id="3225"/>
    <lineage>
        <taxon>Eukaryota</taxon>
        <taxon>Viridiplantae</taxon>
        <taxon>Streptophyta</taxon>
        <taxon>Embryophyta</taxon>
        <taxon>Bryophyta</taxon>
        <taxon>Bryophytina</taxon>
        <taxon>Bryopsida</taxon>
        <taxon>Dicranidae</taxon>
        <taxon>Pseudoditrichales</taxon>
        <taxon>Ditrichaceae</taxon>
        <taxon>Ceratodon</taxon>
    </lineage>
</organism>
<reference evidence="2" key="1">
    <citation type="submission" date="2020-06" db="EMBL/GenBank/DDBJ databases">
        <title>WGS assembly of Ceratodon purpureus strain R40.</title>
        <authorList>
            <person name="Carey S.B."/>
            <person name="Jenkins J."/>
            <person name="Shu S."/>
            <person name="Lovell J.T."/>
            <person name="Sreedasyam A."/>
            <person name="Maumus F."/>
            <person name="Tiley G.P."/>
            <person name="Fernandez-Pozo N."/>
            <person name="Barry K."/>
            <person name="Chen C."/>
            <person name="Wang M."/>
            <person name="Lipzen A."/>
            <person name="Daum C."/>
            <person name="Saski C.A."/>
            <person name="Payton A.C."/>
            <person name="Mcbreen J.C."/>
            <person name="Conrad R.E."/>
            <person name="Kollar L.M."/>
            <person name="Olsson S."/>
            <person name="Huttunen S."/>
            <person name="Landis J.B."/>
            <person name="Wickett N.J."/>
            <person name="Johnson M.G."/>
            <person name="Rensing S.A."/>
            <person name="Grimwood J."/>
            <person name="Schmutz J."/>
            <person name="Mcdaniel S.F."/>
        </authorList>
    </citation>
    <scope>NUCLEOTIDE SEQUENCE</scope>
    <source>
        <strain evidence="2">R40</strain>
    </source>
</reference>
<dbReference type="Proteomes" id="UP000822688">
    <property type="component" value="Chromosome V"/>
</dbReference>
<sequence length="110" mass="12954">MANPGCPLCDSLAVENYSHRFYLCSEAMRLWKFAFQVMHWHTKGTRNLNPPSNYSLEQCVFGRKLRLICMGSIVLLAFIRGVVLWGCWIIRYDIVFENTTWSNQRIRSYI</sequence>
<evidence type="ECO:0000256" key="1">
    <source>
        <dbReference type="SAM" id="Phobius"/>
    </source>
</evidence>
<keyword evidence="3" id="KW-1185">Reference proteome</keyword>